<dbReference type="SUPFAM" id="SSF56235">
    <property type="entry name" value="N-terminal nucleophile aminohydrolases (Ntn hydrolases)"/>
    <property type="match status" value="1"/>
</dbReference>
<evidence type="ECO:0000313" key="13">
    <source>
        <dbReference type="EMBL" id="SNU98094.1"/>
    </source>
</evidence>
<evidence type="ECO:0000256" key="11">
    <source>
        <dbReference type="PIRSR" id="PIRSR000485-3"/>
    </source>
</evidence>
<evidence type="ECO:0000256" key="1">
    <source>
        <dbReference type="ARBA" id="ARBA00005209"/>
    </source>
</evidence>
<proteinExistence type="inferred from homology"/>
<dbReference type="PROSITE" id="PS51278">
    <property type="entry name" value="GATASE_TYPE_2"/>
    <property type="match status" value="1"/>
</dbReference>
<evidence type="ECO:0000256" key="3">
    <source>
        <dbReference type="ARBA" id="ARBA00022676"/>
    </source>
</evidence>
<organism evidence="13 14">
    <name type="scientific">Megamonas hypermegale</name>
    <dbReference type="NCBI Taxonomy" id="158847"/>
    <lineage>
        <taxon>Bacteria</taxon>
        <taxon>Bacillati</taxon>
        <taxon>Bacillota</taxon>
        <taxon>Negativicutes</taxon>
        <taxon>Selenomonadales</taxon>
        <taxon>Selenomonadaceae</taxon>
        <taxon>Megamonas</taxon>
    </lineage>
</organism>
<sequence length="477" mass="52789">MVDITSNKWKEECGVFGVFSRTEDVSMLTYLGLYALQHRGQESAGIAITDGAWMDVNRGMGLVNEVFRHQLPHMENQYIAIGHVRYSTTGSSLLANTQPLIANYCGGKISLAHNGNLTNAAEIRRSLEEQGTIFQTSIDTEVIVNLIARSRKSTIEEKIIESVAQIKGAYCLTIMTENKLIALRDPQGFRPLCIGKTEEGSWVVSSESCALDVVGAEFIRDVKPGEMVVMDDDGLKSYECVKPQKRASCIFEYIYFARPDSTIDGQSVHAARFMMGRMLARESKFKGDIVISVPDSGNTAASGFAYESGIPYCEGLIKNRYIGRTFIQPTQKKRDTAVRLKLNAIKEAVKGKSVIMVDDSIVRGTTSGKIVKMLRKAGAKEVHMCVSSPPIGYPCYYGIDTSVRKELIAATKTVEEIREYIGADSLHFLSLEGLRASLTTANPDDMCYACFNNAYPIEMSKETVTGADKYVFEQRHK</sequence>
<dbReference type="GO" id="GO:0004044">
    <property type="term" value="F:amidophosphoribosyltransferase activity"/>
    <property type="evidence" value="ECO:0007669"/>
    <property type="project" value="UniProtKB-UniRule"/>
</dbReference>
<dbReference type="HAMAP" id="MF_01931">
    <property type="entry name" value="PurF"/>
    <property type="match status" value="1"/>
</dbReference>
<protein>
    <recommendedName>
        <fullName evidence="7">Amidophosphoribosyltransferase</fullName>
        <shortName evidence="7">ATase</shortName>
        <ecNumber evidence="7">2.4.2.14</ecNumber>
    </recommendedName>
    <alternativeName>
        <fullName evidence="7">Glutamine phosphoribosylpyrophosphate amidotransferase</fullName>
        <shortName evidence="7">GPATase</shortName>
    </alternativeName>
</protein>
<comment type="similarity">
    <text evidence="2 7 8">In the C-terminal section; belongs to the purine/pyrimidine phosphoribosyltransferase family.</text>
</comment>
<feature type="domain" description="Glutamine amidotransferase type-2" evidence="12">
    <location>
        <begin position="13"/>
        <end position="233"/>
    </location>
</feature>
<comment type="cofactor">
    <cofactor evidence="7 11">
        <name>[4Fe-4S] cluster</name>
        <dbReference type="ChEBI" id="CHEBI:49883"/>
    </cofactor>
    <text evidence="7 11">Binds 1 [4Fe-4S] cluster per subunit.</text>
</comment>
<keyword evidence="7" id="KW-0004">4Fe-4S</keyword>
<dbReference type="AlphaFoldDB" id="A0A239TMN9"/>
<feature type="binding site" evidence="7 10">
    <location>
        <position position="296"/>
    </location>
    <ligand>
        <name>Mg(2+)</name>
        <dbReference type="ChEBI" id="CHEBI:18420"/>
    </ligand>
</feature>
<feature type="binding site" evidence="7 11">
    <location>
        <position position="447"/>
    </location>
    <ligand>
        <name>[4Fe-4S] cluster</name>
        <dbReference type="ChEBI" id="CHEBI:49883"/>
    </ligand>
</feature>
<reference evidence="13 14" key="1">
    <citation type="submission" date="2017-06" db="EMBL/GenBank/DDBJ databases">
        <authorList>
            <consortium name="Pathogen Informatics"/>
        </authorList>
    </citation>
    <scope>NUCLEOTIDE SEQUENCE [LARGE SCALE GENOMIC DNA]</scope>
    <source>
        <strain evidence="13 14">NCTC10570</strain>
    </source>
</reference>
<comment type="cofactor">
    <cofactor evidence="7 10">
        <name>Mg(2+)</name>
        <dbReference type="ChEBI" id="CHEBI:18420"/>
    </cofactor>
    <text evidence="7 10">Binds 1 Mg(2+) ion per subunit.</text>
</comment>
<accession>A0A239TMN9</accession>
<evidence type="ECO:0000256" key="7">
    <source>
        <dbReference type="HAMAP-Rule" id="MF_01931"/>
    </source>
</evidence>
<dbReference type="InterPro" id="IPR029057">
    <property type="entry name" value="PRTase-like"/>
</dbReference>
<evidence type="ECO:0000259" key="12">
    <source>
        <dbReference type="PROSITE" id="PS51278"/>
    </source>
</evidence>
<keyword evidence="7 10" id="KW-0460">Magnesium</keyword>
<evidence type="ECO:0000256" key="8">
    <source>
        <dbReference type="PIRNR" id="PIRNR000485"/>
    </source>
</evidence>
<evidence type="ECO:0000313" key="14">
    <source>
        <dbReference type="Proteomes" id="UP000215383"/>
    </source>
</evidence>
<feature type="binding site" evidence="7 11">
    <location>
        <position position="395"/>
    </location>
    <ligand>
        <name>[4Fe-4S] cluster</name>
        <dbReference type="ChEBI" id="CHEBI:49883"/>
    </ligand>
</feature>
<feature type="active site" description="Nucleophile" evidence="7 9">
    <location>
        <position position="13"/>
    </location>
</feature>
<dbReference type="InterPro" id="IPR005854">
    <property type="entry name" value="PurF"/>
</dbReference>
<dbReference type="EMBL" id="LT906446">
    <property type="protein sequence ID" value="SNU98094.1"/>
    <property type="molecule type" value="Genomic_DNA"/>
</dbReference>
<dbReference type="eggNOG" id="COG0034">
    <property type="taxonomic scope" value="Bacteria"/>
</dbReference>
<evidence type="ECO:0000256" key="6">
    <source>
        <dbReference type="ARBA" id="ARBA00022962"/>
    </source>
</evidence>
<dbReference type="GeneID" id="78506890"/>
<dbReference type="GO" id="GO:0006189">
    <property type="term" value="P:'de novo' IMP biosynthetic process"/>
    <property type="evidence" value="ECO:0007669"/>
    <property type="project" value="UniProtKB-UniRule"/>
</dbReference>
<dbReference type="GO" id="GO:0009113">
    <property type="term" value="P:purine nucleobase biosynthetic process"/>
    <property type="evidence" value="ECO:0007669"/>
    <property type="project" value="UniProtKB-UniRule"/>
</dbReference>
<evidence type="ECO:0000256" key="9">
    <source>
        <dbReference type="PIRSR" id="PIRSR000485-1"/>
    </source>
</evidence>
<keyword evidence="3 7" id="KW-0328">Glycosyltransferase</keyword>
<evidence type="ECO:0000256" key="4">
    <source>
        <dbReference type="ARBA" id="ARBA00022679"/>
    </source>
</evidence>
<dbReference type="InterPro" id="IPR029055">
    <property type="entry name" value="Ntn_hydrolases_N"/>
</dbReference>
<dbReference type="InterPro" id="IPR000836">
    <property type="entry name" value="PRTase_dom"/>
</dbReference>
<keyword evidence="6 7" id="KW-0315">Glutamine amidotransferase</keyword>
<dbReference type="CDD" id="cd00715">
    <property type="entry name" value="GPATase_N"/>
    <property type="match status" value="1"/>
</dbReference>
<evidence type="ECO:0000256" key="5">
    <source>
        <dbReference type="ARBA" id="ARBA00022755"/>
    </source>
</evidence>
<dbReference type="PANTHER" id="PTHR11907">
    <property type="entry name" value="AMIDOPHOSPHORIBOSYLTRANSFERASE"/>
    <property type="match status" value="1"/>
</dbReference>
<comment type="catalytic activity">
    <reaction evidence="7 8">
        <text>5-phospho-beta-D-ribosylamine + L-glutamate + diphosphate = 5-phospho-alpha-D-ribose 1-diphosphate + L-glutamine + H2O</text>
        <dbReference type="Rhea" id="RHEA:14905"/>
        <dbReference type="ChEBI" id="CHEBI:15377"/>
        <dbReference type="ChEBI" id="CHEBI:29985"/>
        <dbReference type="ChEBI" id="CHEBI:33019"/>
        <dbReference type="ChEBI" id="CHEBI:58017"/>
        <dbReference type="ChEBI" id="CHEBI:58359"/>
        <dbReference type="ChEBI" id="CHEBI:58681"/>
        <dbReference type="EC" id="2.4.2.14"/>
    </reaction>
</comment>
<dbReference type="InterPro" id="IPR017932">
    <property type="entry name" value="GATase_2_dom"/>
</dbReference>
<dbReference type="NCBIfam" id="TIGR01134">
    <property type="entry name" value="purF"/>
    <property type="match status" value="1"/>
</dbReference>
<dbReference type="UniPathway" id="UPA00074">
    <property type="reaction ID" value="UER00124"/>
</dbReference>
<keyword evidence="7 11" id="KW-0408">Iron</keyword>
<dbReference type="GO" id="GO:0000287">
    <property type="term" value="F:magnesium ion binding"/>
    <property type="evidence" value="ECO:0007669"/>
    <property type="project" value="UniProtKB-UniRule"/>
</dbReference>
<dbReference type="RefSeq" id="WP_027890723.1">
    <property type="nucleotide sequence ID" value="NZ_CASFMS010000009.1"/>
</dbReference>
<keyword evidence="4 7" id="KW-0808">Transferase</keyword>
<keyword evidence="14" id="KW-1185">Reference proteome</keyword>
<dbReference type="GO" id="GO:0051539">
    <property type="term" value="F:4 iron, 4 sulfur cluster binding"/>
    <property type="evidence" value="ECO:0007669"/>
    <property type="project" value="UniProtKB-KW"/>
</dbReference>
<dbReference type="Pfam" id="PF13537">
    <property type="entry name" value="GATase_7"/>
    <property type="match status" value="1"/>
</dbReference>
<feature type="binding site" evidence="7 11">
    <location>
        <position position="249"/>
    </location>
    <ligand>
        <name>[4Fe-4S] cluster</name>
        <dbReference type="ChEBI" id="CHEBI:49883"/>
    </ligand>
</feature>
<dbReference type="OrthoDB" id="9801213at2"/>
<dbReference type="InterPro" id="IPR035584">
    <property type="entry name" value="PurF_N"/>
</dbReference>
<keyword evidence="7 10" id="KW-0479">Metal-binding</keyword>
<feature type="binding site" evidence="7 11">
    <location>
        <position position="450"/>
    </location>
    <ligand>
        <name>[4Fe-4S] cluster</name>
        <dbReference type="ChEBI" id="CHEBI:49883"/>
    </ligand>
</feature>
<dbReference type="Gene3D" id="3.40.50.2020">
    <property type="match status" value="1"/>
</dbReference>
<evidence type="ECO:0000256" key="10">
    <source>
        <dbReference type="PIRSR" id="PIRSR000485-2"/>
    </source>
</evidence>
<dbReference type="PIRSF" id="PIRSF000485">
    <property type="entry name" value="Amd_phspho_trans"/>
    <property type="match status" value="1"/>
</dbReference>
<dbReference type="CDD" id="cd06223">
    <property type="entry name" value="PRTases_typeI"/>
    <property type="match status" value="1"/>
</dbReference>
<feature type="binding site" evidence="7 10">
    <location>
        <position position="359"/>
    </location>
    <ligand>
        <name>Mg(2+)</name>
        <dbReference type="ChEBI" id="CHEBI:18420"/>
    </ligand>
</feature>
<dbReference type="EC" id="2.4.2.14" evidence="7"/>
<comment type="pathway">
    <text evidence="1 7 8">Purine metabolism; IMP biosynthesis via de novo pathway; N(1)-(5-phospho-D-ribosyl)glycinamide from 5-phospho-alpha-D-ribose 1-diphosphate: step 1/2.</text>
</comment>
<dbReference type="SUPFAM" id="SSF53271">
    <property type="entry name" value="PRTase-like"/>
    <property type="match status" value="1"/>
</dbReference>
<keyword evidence="7 11" id="KW-0411">Iron-sulfur</keyword>
<dbReference type="Proteomes" id="UP000215383">
    <property type="component" value="Chromosome 1"/>
</dbReference>
<name>A0A239TMN9_9FIRM</name>
<gene>
    <name evidence="7 13" type="primary">purF</name>
    <name evidence="13" type="ORF">SAMEA4364220_00870</name>
</gene>
<evidence type="ECO:0000256" key="2">
    <source>
        <dbReference type="ARBA" id="ARBA00010138"/>
    </source>
</evidence>
<feature type="binding site" evidence="7 10">
    <location>
        <position position="358"/>
    </location>
    <ligand>
        <name>Mg(2+)</name>
        <dbReference type="ChEBI" id="CHEBI:18420"/>
    </ligand>
</feature>
<dbReference type="Gene3D" id="3.60.20.10">
    <property type="entry name" value="Glutamine Phosphoribosylpyrophosphate, subunit 1, domain 1"/>
    <property type="match status" value="1"/>
</dbReference>
<keyword evidence="5 7" id="KW-0658">Purine biosynthesis</keyword>
<comment type="function">
    <text evidence="7">Catalyzes the formation of phosphoribosylamine from phosphoribosylpyrophosphate (PRPP) and glutamine.</text>
</comment>
<dbReference type="Pfam" id="PF00156">
    <property type="entry name" value="Pribosyltran"/>
    <property type="match status" value="1"/>
</dbReference>